<evidence type="ECO:0000256" key="5">
    <source>
        <dbReference type="ARBA" id="ARBA00023274"/>
    </source>
</evidence>
<evidence type="ECO:0000256" key="6">
    <source>
        <dbReference type="PROSITE-ProRule" id="PRU00221"/>
    </source>
</evidence>
<dbReference type="SUPFAM" id="SSF57829">
    <property type="entry name" value="Zn-binding ribosomal proteins"/>
    <property type="match status" value="1"/>
</dbReference>
<comment type="similarity">
    <text evidence="1">Belongs to the bacterial ribosomal protein bL32 family.</text>
</comment>
<dbReference type="Proteomes" id="UP001303473">
    <property type="component" value="Unassembled WGS sequence"/>
</dbReference>
<dbReference type="InterPro" id="IPR002677">
    <property type="entry name" value="Ribosomal_bL32"/>
</dbReference>
<organism evidence="7 8">
    <name type="scientific">Diplogelasinospora grovesii</name>
    <dbReference type="NCBI Taxonomy" id="303347"/>
    <lineage>
        <taxon>Eukaryota</taxon>
        <taxon>Fungi</taxon>
        <taxon>Dikarya</taxon>
        <taxon>Ascomycota</taxon>
        <taxon>Pezizomycotina</taxon>
        <taxon>Sordariomycetes</taxon>
        <taxon>Sordariomycetidae</taxon>
        <taxon>Sordariales</taxon>
        <taxon>Diplogelasinosporaceae</taxon>
        <taxon>Diplogelasinospora</taxon>
    </lineage>
</organism>
<dbReference type="AlphaFoldDB" id="A0AAN6N199"/>
<keyword evidence="5" id="KW-0687">Ribonucleoprotein</keyword>
<dbReference type="InterPro" id="IPR051510">
    <property type="entry name" value="SKI8"/>
</dbReference>
<evidence type="ECO:0000256" key="1">
    <source>
        <dbReference type="ARBA" id="ARBA00008560"/>
    </source>
</evidence>
<dbReference type="PROSITE" id="PS50294">
    <property type="entry name" value="WD_REPEATS_REGION"/>
    <property type="match status" value="1"/>
</dbReference>
<dbReference type="SUPFAM" id="SSF50978">
    <property type="entry name" value="WD40 repeat-like"/>
    <property type="match status" value="1"/>
</dbReference>
<keyword evidence="4" id="KW-0689">Ribosomal protein</keyword>
<feature type="repeat" description="WD" evidence="6">
    <location>
        <begin position="355"/>
        <end position="396"/>
    </location>
</feature>
<proteinExistence type="inferred from homology"/>
<sequence>MSLAAQSMRIAPTGSILPRISALFSTQRPASLMVRSLSLPFFPSLVLAVPASFHLGLPPLGSILEGIWESILKAVPKKKTSHMKKRHRQMAGKALKDVTSLCKCPSCGQTKRMHYLCPHCASTHKTGIFSLAPTPTSVISASGSSALHIHNTTEPSFPLQQSLEGAHKLGCHHVCTARDGPGNVFASVGFGSEIKVWRNNKESGKWELWWELPPSKSNGGDVWAVALSSDENYLAFTTSGGKIHVWDLTARERIRTYDTGSGSGSGTAAGSFAMAVDLSRDGKLTASGHENGGVYVFNNDTGKLAYSLSGLAKPVRAVAFSPGCKRLAAAGNAGVIALYDMVRGEHVQNLSALSTAGFNSWITSIDWNDTGDYLLSGSLDGRVRVWDVNREACVATHSESDGVLWSVRWLPKTERALAPGMGKGELFCAAGESKNITFYREATGI</sequence>
<dbReference type="InterPro" id="IPR019775">
    <property type="entry name" value="WD40_repeat_CS"/>
</dbReference>
<name>A0AAN6N199_9PEZI</name>
<dbReference type="Pfam" id="PF01783">
    <property type="entry name" value="Ribosomal_L32p"/>
    <property type="match status" value="1"/>
</dbReference>
<dbReference type="GO" id="GO:0005634">
    <property type="term" value="C:nucleus"/>
    <property type="evidence" value="ECO:0007669"/>
    <property type="project" value="TreeGrafter"/>
</dbReference>
<dbReference type="InterPro" id="IPR001680">
    <property type="entry name" value="WD40_rpt"/>
</dbReference>
<dbReference type="InterPro" id="IPR015943">
    <property type="entry name" value="WD40/YVTN_repeat-like_dom_sf"/>
</dbReference>
<dbReference type="PROSITE" id="PS00678">
    <property type="entry name" value="WD_REPEATS_1"/>
    <property type="match status" value="1"/>
</dbReference>
<evidence type="ECO:0000313" key="8">
    <source>
        <dbReference type="Proteomes" id="UP001303473"/>
    </source>
</evidence>
<dbReference type="GO" id="GO:0006412">
    <property type="term" value="P:translation"/>
    <property type="evidence" value="ECO:0007669"/>
    <property type="project" value="InterPro"/>
</dbReference>
<dbReference type="PROSITE" id="PS50082">
    <property type="entry name" value="WD_REPEATS_2"/>
    <property type="match status" value="2"/>
</dbReference>
<dbReference type="InterPro" id="IPR011332">
    <property type="entry name" value="Ribosomal_zn-bd"/>
</dbReference>
<reference evidence="8" key="1">
    <citation type="journal article" date="2023" name="Mol. Phylogenet. Evol.">
        <title>Genome-scale phylogeny and comparative genomics of the fungal order Sordariales.</title>
        <authorList>
            <person name="Hensen N."/>
            <person name="Bonometti L."/>
            <person name="Westerberg I."/>
            <person name="Brannstrom I.O."/>
            <person name="Guillou S."/>
            <person name="Cros-Aarteil S."/>
            <person name="Calhoun S."/>
            <person name="Haridas S."/>
            <person name="Kuo A."/>
            <person name="Mondo S."/>
            <person name="Pangilinan J."/>
            <person name="Riley R."/>
            <person name="LaButti K."/>
            <person name="Andreopoulos B."/>
            <person name="Lipzen A."/>
            <person name="Chen C."/>
            <person name="Yan M."/>
            <person name="Daum C."/>
            <person name="Ng V."/>
            <person name="Clum A."/>
            <person name="Steindorff A."/>
            <person name="Ohm R.A."/>
            <person name="Martin F."/>
            <person name="Silar P."/>
            <person name="Natvig D.O."/>
            <person name="Lalanne C."/>
            <person name="Gautier V."/>
            <person name="Ament-Velasquez S.L."/>
            <person name="Kruys A."/>
            <person name="Hutchinson M.I."/>
            <person name="Powell A.J."/>
            <person name="Barry K."/>
            <person name="Miller A.N."/>
            <person name="Grigoriev I.V."/>
            <person name="Debuchy R."/>
            <person name="Gladieux P."/>
            <person name="Hiltunen Thoren M."/>
            <person name="Johannesson H."/>
        </authorList>
    </citation>
    <scope>NUCLEOTIDE SEQUENCE [LARGE SCALE GENOMIC DNA]</scope>
    <source>
        <strain evidence="8">CBS 340.73</strain>
    </source>
</reference>
<dbReference type="Gene3D" id="2.130.10.10">
    <property type="entry name" value="YVTN repeat-like/Quinoprotein amine dehydrogenase"/>
    <property type="match status" value="1"/>
</dbReference>
<dbReference type="SMART" id="SM00320">
    <property type="entry name" value="WD40"/>
    <property type="match status" value="7"/>
</dbReference>
<feature type="repeat" description="WD" evidence="6">
    <location>
        <begin position="215"/>
        <end position="256"/>
    </location>
</feature>
<dbReference type="EMBL" id="MU853857">
    <property type="protein sequence ID" value="KAK3937330.1"/>
    <property type="molecule type" value="Genomic_DNA"/>
</dbReference>
<dbReference type="GO" id="GO:0003735">
    <property type="term" value="F:structural constituent of ribosome"/>
    <property type="evidence" value="ECO:0007669"/>
    <property type="project" value="InterPro"/>
</dbReference>
<comment type="caution">
    <text evidence="7">The sequence shown here is derived from an EMBL/GenBank/DDBJ whole genome shotgun (WGS) entry which is preliminary data.</text>
</comment>
<dbReference type="PANTHER" id="PTHR44090">
    <property type="entry name" value="WD REPEAT-CONTAINING PROTEIN 61"/>
    <property type="match status" value="1"/>
</dbReference>
<evidence type="ECO:0000313" key="7">
    <source>
        <dbReference type="EMBL" id="KAK3937330.1"/>
    </source>
</evidence>
<evidence type="ECO:0000256" key="2">
    <source>
        <dbReference type="ARBA" id="ARBA00022574"/>
    </source>
</evidence>
<dbReference type="GO" id="GO:0015934">
    <property type="term" value="C:large ribosomal subunit"/>
    <property type="evidence" value="ECO:0007669"/>
    <property type="project" value="InterPro"/>
</dbReference>
<dbReference type="Pfam" id="PF00400">
    <property type="entry name" value="WD40"/>
    <property type="match status" value="2"/>
</dbReference>
<keyword evidence="8" id="KW-1185">Reference proteome</keyword>
<dbReference type="PANTHER" id="PTHR44090:SF1">
    <property type="entry name" value="SUPERKILLER COMPLEX PROTEIN 8"/>
    <property type="match status" value="1"/>
</dbReference>
<accession>A0AAN6N199</accession>
<evidence type="ECO:0000256" key="3">
    <source>
        <dbReference type="ARBA" id="ARBA00022737"/>
    </source>
</evidence>
<keyword evidence="3" id="KW-0677">Repeat</keyword>
<keyword evidence="2 6" id="KW-0853">WD repeat</keyword>
<evidence type="ECO:0000256" key="4">
    <source>
        <dbReference type="ARBA" id="ARBA00022980"/>
    </source>
</evidence>
<gene>
    <name evidence="7" type="ORF">QBC46DRAFT_366300</name>
</gene>
<dbReference type="NCBIfam" id="TIGR01031">
    <property type="entry name" value="rpmF_bact"/>
    <property type="match status" value="1"/>
</dbReference>
<dbReference type="InterPro" id="IPR036322">
    <property type="entry name" value="WD40_repeat_dom_sf"/>
</dbReference>
<protein>
    <submittedName>
        <fullName evidence="7">Meiotic recombination protein rec14</fullName>
    </submittedName>
</protein>